<name>A0A0N1E9Y7_9HELI</name>
<comment type="similarity">
    <text evidence="3 8">Belongs to the acetolactate synthase small subunit family.</text>
</comment>
<evidence type="ECO:0000256" key="1">
    <source>
        <dbReference type="ARBA" id="ARBA00004974"/>
    </source>
</evidence>
<dbReference type="PANTHER" id="PTHR30239:SF0">
    <property type="entry name" value="ACETOLACTATE SYNTHASE SMALL SUBUNIT 1, CHLOROPLASTIC"/>
    <property type="match status" value="1"/>
</dbReference>
<evidence type="ECO:0000313" key="14">
    <source>
        <dbReference type="Proteomes" id="UP000037997"/>
    </source>
</evidence>
<dbReference type="UniPathway" id="UPA00049">
    <property type="reaction ID" value="UER00059"/>
</dbReference>
<dbReference type="EC" id="2.2.1.6" evidence="8"/>
<proteinExistence type="inferred from homology"/>
<dbReference type="Proteomes" id="UP000037800">
    <property type="component" value="Unassembled WGS sequence"/>
</dbReference>
<evidence type="ECO:0000313" key="12">
    <source>
        <dbReference type="EMBL" id="STQ87364.1"/>
    </source>
</evidence>
<dbReference type="GO" id="GO:0009097">
    <property type="term" value="P:isoleucine biosynthetic process"/>
    <property type="evidence" value="ECO:0007669"/>
    <property type="project" value="UniProtKB-UniRule"/>
</dbReference>
<dbReference type="NCBIfam" id="NF008864">
    <property type="entry name" value="PRK11895.1"/>
    <property type="match status" value="1"/>
</dbReference>
<dbReference type="GO" id="GO:0003984">
    <property type="term" value="F:acetolactate synthase activity"/>
    <property type="evidence" value="ECO:0007669"/>
    <property type="project" value="UniProtKB-UniRule"/>
</dbReference>
<feature type="domain" description="ACT" evidence="9">
    <location>
        <begin position="6"/>
        <end position="80"/>
    </location>
</feature>
<dbReference type="GO" id="GO:0009099">
    <property type="term" value="P:L-valine biosynthetic process"/>
    <property type="evidence" value="ECO:0007669"/>
    <property type="project" value="UniProtKB-UniRule"/>
</dbReference>
<comment type="function">
    <text evidence="8">Catalyzes the conversion of 2 pyruvate molecules into acetolactate in the first common step of the biosynthetic pathway of the branched-amino acids such as leucine, isoleucine, and valine.</text>
</comment>
<comment type="catalytic activity">
    <reaction evidence="7 8">
        <text>2 pyruvate + H(+) = (2S)-2-acetolactate + CO2</text>
        <dbReference type="Rhea" id="RHEA:25249"/>
        <dbReference type="ChEBI" id="CHEBI:15361"/>
        <dbReference type="ChEBI" id="CHEBI:15378"/>
        <dbReference type="ChEBI" id="CHEBI:16526"/>
        <dbReference type="ChEBI" id="CHEBI:58476"/>
        <dbReference type="EC" id="2.2.1.6"/>
    </reaction>
</comment>
<dbReference type="NCBIfam" id="TIGR00119">
    <property type="entry name" value="acolac_sm"/>
    <property type="match status" value="1"/>
</dbReference>
<dbReference type="UniPathway" id="UPA00047">
    <property type="reaction ID" value="UER00055"/>
</dbReference>
<dbReference type="PANTHER" id="PTHR30239">
    <property type="entry name" value="ACETOLACTATE SYNTHASE SMALL SUBUNIT"/>
    <property type="match status" value="1"/>
</dbReference>
<keyword evidence="5 8" id="KW-0028">Amino-acid biosynthesis</keyword>
<sequence length="156" mass="17475">MEIKRIITVTVLNEHGVLSRISGLFAGRGYNIESLTVAPIFDTNLSRITITTQGDKKVLEQILKQLHKLIPVLKVLEDERIIEQESVLVKFSNKESLSELTAIFASYNGKMLEVNEKFAIFMACDCHTRINGLLQAIQTYKPKDITRSGIAAIEAN</sequence>
<dbReference type="PROSITE" id="PS51671">
    <property type="entry name" value="ACT"/>
    <property type="match status" value="1"/>
</dbReference>
<dbReference type="EMBL" id="JNUR01000014">
    <property type="protein sequence ID" value="KPH50755.1"/>
    <property type="molecule type" value="Genomic_DNA"/>
</dbReference>
<dbReference type="InterPro" id="IPR045865">
    <property type="entry name" value="ACT-like_dom_sf"/>
</dbReference>
<dbReference type="InterPro" id="IPR027271">
    <property type="entry name" value="Acetolactate_synth/TF_NikR_C"/>
</dbReference>
<dbReference type="GO" id="GO:1990610">
    <property type="term" value="F:acetolactate synthase regulator activity"/>
    <property type="evidence" value="ECO:0007669"/>
    <property type="project" value="UniProtKB-UniRule"/>
</dbReference>
<evidence type="ECO:0000256" key="2">
    <source>
        <dbReference type="ARBA" id="ARBA00005025"/>
    </source>
</evidence>
<dbReference type="STRING" id="35818.HPU229336_00995"/>
<dbReference type="EMBL" id="JNOC01000029">
    <property type="protein sequence ID" value="KPH55973.1"/>
    <property type="molecule type" value="Genomic_DNA"/>
</dbReference>
<evidence type="ECO:0000313" key="11">
    <source>
        <dbReference type="EMBL" id="KPH55973.1"/>
    </source>
</evidence>
<evidence type="ECO:0000313" key="13">
    <source>
        <dbReference type="Proteomes" id="UP000037800"/>
    </source>
</evidence>
<dbReference type="InterPro" id="IPR054480">
    <property type="entry name" value="AHAS_small-like_ACT"/>
</dbReference>
<reference evidence="12 15" key="2">
    <citation type="submission" date="2018-06" db="EMBL/GenBank/DDBJ databases">
        <authorList>
            <consortium name="Pathogen Informatics"/>
            <person name="Doyle S."/>
        </authorList>
    </citation>
    <scope>NUCLEOTIDE SEQUENCE [LARGE SCALE GENOMIC DNA]</scope>
    <source>
        <strain evidence="12 15">NCTC13156</strain>
    </source>
</reference>
<dbReference type="InterPro" id="IPR004789">
    <property type="entry name" value="Acetalactate_synth_ssu"/>
</dbReference>
<dbReference type="Pfam" id="PF22629">
    <property type="entry name" value="ACT_AHAS_ss"/>
    <property type="match status" value="1"/>
</dbReference>
<evidence type="ECO:0000256" key="5">
    <source>
        <dbReference type="ARBA" id="ARBA00022605"/>
    </source>
</evidence>
<dbReference type="InterPro" id="IPR039557">
    <property type="entry name" value="AHAS_ACT"/>
</dbReference>
<evidence type="ECO:0000256" key="3">
    <source>
        <dbReference type="ARBA" id="ARBA00006341"/>
    </source>
</evidence>
<protein>
    <recommendedName>
        <fullName evidence="8">Acetolactate synthase small subunit</fullName>
        <shortName evidence="8">AHAS</shortName>
        <shortName evidence="8">ALS</shortName>
        <ecNumber evidence="8">2.2.1.6</ecNumber>
    </recommendedName>
    <alternativeName>
        <fullName evidence="8">Acetohydroxy-acid synthase small subunit</fullName>
    </alternativeName>
</protein>
<evidence type="ECO:0000256" key="7">
    <source>
        <dbReference type="ARBA" id="ARBA00048670"/>
    </source>
</evidence>
<comment type="subunit">
    <text evidence="4 8">Dimer of large and small chains.</text>
</comment>
<keyword evidence="6 8" id="KW-0100">Branched-chain amino acid biosynthesis</keyword>
<dbReference type="Proteomes" id="UP000255269">
    <property type="component" value="Unassembled WGS sequence"/>
</dbReference>
<dbReference type="GO" id="GO:0005829">
    <property type="term" value="C:cytosol"/>
    <property type="evidence" value="ECO:0007669"/>
    <property type="project" value="TreeGrafter"/>
</dbReference>
<dbReference type="SUPFAM" id="SSF55021">
    <property type="entry name" value="ACT-like"/>
    <property type="match status" value="2"/>
</dbReference>
<keyword evidence="8 12" id="KW-0808">Transferase</keyword>
<evidence type="ECO:0000256" key="6">
    <source>
        <dbReference type="ARBA" id="ARBA00023304"/>
    </source>
</evidence>
<dbReference type="PATRIC" id="fig|35818.10.peg.224"/>
<dbReference type="Proteomes" id="UP000037997">
    <property type="component" value="Unassembled WGS sequence"/>
</dbReference>
<evidence type="ECO:0000256" key="4">
    <source>
        <dbReference type="ARBA" id="ARBA00011744"/>
    </source>
</evidence>
<evidence type="ECO:0000313" key="10">
    <source>
        <dbReference type="EMBL" id="KPH50755.1"/>
    </source>
</evidence>
<evidence type="ECO:0000313" key="15">
    <source>
        <dbReference type="Proteomes" id="UP000255269"/>
    </source>
</evidence>
<dbReference type="FunFam" id="3.30.70.260:FF:000001">
    <property type="entry name" value="Acetolactate synthase, small subunit"/>
    <property type="match status" value="1"/>
</dbReference>
<accession>A0A0N1E9Y7</accession>
<dbReference type="GeneID" id="93197204"/>
<gene>
    <name evidence="12" type="primary">ilvH</name>
    <name evidence="11" type="ORF">HPU229334_05435</name>
    <name evidence="10" type="ORF">HPU229336_00995</name>
    <name evidence="12" type="ORF">NCTC13156_00176</name>
</gene>
<comment type="pathway">
    <text evidence="2 8">Amino-acid biosynthesis; L-valine biosynthesis; L-valine from pyruvate: step 1/4.</text>
</comment>
<organism evidence="11 14">
    <name type="scientific">Helicobacter pullorum</name>
    <dbReference type="NCBI Taxonomy" id="35818"/>
    <lineage>
        <taxon>Bacteria</taxon>
        <taxon>Pseudomonadati</taxon>
        <taxon>Campylobacterota</taxon>
        <taxon>Epsilonproteobacteria</taxon>
        <taxon>Campylobacterales</taxon>
        <taxon>Helicobacteraceae</taxon>
        <taxon>Helicobacter</taxon>
    </lineage>
</organism>
<dbReference type="RefSeq" id="WP_005021430.1">
    <property type="nucleotide sequence ID" value="NZ_CABKNZ010000043.1"/>
</dbReference>
<evidence type="ECO:0000259" key="9">
    <source>
        <dbReference type="PROSITE" id="PS51671"/>
    </source>
</evidence>
<dbReference type="InterPro" id="IPR019455">
    <property type="entry name" value="Acetolactate_synth_ssu_C"/>
</dbReference>
<reference evidence="13 14" key="1">
    <citation type="submission" date="2014-06" db="EMBL/GenBank/DDBJ databases">
        <title>Helicobacter pullorum isolates in fresh chicken meat - phenotypic and genotypic features.</title>
        <authorList>
            <person name="Borges V."/>
            <person name="Santos A."/>
            <person name="Correia C.B."/>
            <person name="Saraiva M."/>
            <person name="Menard A."/>
            <person name="Vieira L."/>
            <person name="Sampaio D.A."/>
            <person name="Gomes J.P."/>
            <person name="Oleastro M."/>
        </authorList>
    </citation>
    <scope>NUCLEOTIDE SEQUENCE [LARGE SCALE GENOMIC DNA]</scope>
    <source>
        <strain evidence="11 14">229334/12</strain>
        <strain evidence="10 13">229336/12</strain>
    </source>
</reference>
<dbReference type="EMBL" id="UGJF01000001">
    <property type="protein sequence ID" value="STQ87364.1"/>
    <property type="molecule type" value="Genomic_DNA"/>
</dbReference>
<comment type="pathway">
    <text evidence="1 8">Amino-acid biosynthesis; L-isoleucine biosynthesis; L-isoleucine from 2-oxobutanoate: step 1/4.</text>
</comment>
<dbReference type="Pfam" id="PF10369">
    <property type="entry name" value="ALS_ss_C"/>
    <property type="match status" value="1"/>
</dbReference>
<dbReference type="Gene3D" id="3.30.70.260">
    <property type="match status" value="1"/>
</dbReference>
<dbReference type="Gene3D" id="3.30.70.1150">
    <property type="entry name" value="ACT-like. Chain A, domain 2"/>
    <property type="match status" value="1"/>
</dbReference>
<dbReference type="AlphaFoldDB" id="A0A0N1E9Y7"/>
<evidence type="ECO:0000256" key="8">
    <source>
        <dbReference type="RuleBase" id="RU368092"/>
    </source>
</evidence>
<dbReference type="CDD" id="cd04878">
    <property type="entry name" value="ACT_AHAS"/>
    <property type="match status" value="1"/>
</dbReference>
<dbReference type="InterPro" id="IPR002912">
    <property type="entry name" value="ACT_dom"/>
</dbReference>